<dbReference type="Proteomes" id="UP000618931">
    <property type="component" value="Unassembled WGS sequence"/>
</dbReference>
<dbReference type="RefSeq" id="WP_196292723.1">
    <property type="nucleotide sequence ID" value="NZ_JADQDM010000003.1"/>
</dbReference>
<dbReference type="EMBL" id="JADQDM010000003">
    <property type="protein sequence ID" value="MBF9221274.1"/>
    <property type="molecule type" value="Genomic_DNA"/>
</dbReference>
<protein>
    <recommendedName>
        <fullName evidence="4">LPXTG cell wall anchor domain-containing protein</fullName>
    </recommendedName>
</protein>
<feature type="transmembrane region" description="Helical" evidence="1">
    <location>
        <begin position="48"/>
        <end position="68"/>
    </location>
</feature>
<proteinExistence type="predicted"/>
<reference evidence="2 3" key="1">
    <citation type="submission" date="2020-11" db="EMBL/GenBank/DDBJ databases">
        <authorList>
            <person name="Kim M.K."/>
        </authorList>
    </citation>
    <scope>NUCLEOTIDE SEQUENCE [LARGE SCALE GENOMIC DNA]</scope>
    <source>
        <strain evidence="2 3">BT662</strain>
    </source>
</reference>
<keyword evidence="1" id="KW-0812">Transmembrane</keyword>
<keyword evidence="1" id="KW-0472">Membrane</keyword>
<comment type="caution">
    <text evidence="2">The sequence shown here is derived from an EMBL/GenBank/DDBJ whole genome shotgun (WGS) entry which is preliminary data.</text>
</comment>
<evidence type="ECO:0000313" key="2">
    <source>
        <dbReference type="EMBL" id="MBF9221274.1"/>
    </source>
</evidence>
<keyword evidence="3" id="KW-1185">Reference proteome</keyword>
<keyword evidence="1" id="KW-1133">Transmembrane helix</keyword>
<sequence>MLSPANQWPLPGQVDPNLVPCAFCRRRLRIGGKPVFASCSCKAFGPPVTVVALVAGALAALGGGIWWLRQRNK</sequence>
<name>A0ABS0I2W1_9BACT</name>
<organism evidence="2 3">
    <name type="scientific">Hymenobacter ruricola</name>
    <dbReference type="NCBI Taxonomy" id="2791023"/>
    <lineage>
        <taxon>Bacteria</taxon>
        <taxon>Pseudomonadati</taxon>
        <taxon>Bacteroidota</taxon>
        <taxon>Cytophagia</taxon>
        <taxon>Cytophagales</taxon>
        <taxon>Hymenobacteraceae</taxon>
        <taxon>Hymenobacter</taxon>
    </lineage>
</organism>
<evidence type="ECO:0008006" key="4">
    <source>
        <dbReference type="Google" id="ProtNLM"/>
    </source>
</evidence>
<evidence type="ECO:0000313" key="3">
    <source>
        <dbReference type="Proteomes" id="UP000618931"/>
    </source>
</evidence>
<gene>
    <name evidence="2" type="ORF">I2H31_09170</name>
</gene>
<evidence type="ECO:0000256" key="1">
    <source>
        <dbReference type="SAM" id="Phobius"/>
    </source>
</evidence>
<accession>A0ABS0I2W1</accession>